<reference evidence="1 2" key="1">
    <citation type="journal article" date="2007" name="Proc. Natl. Acad. Sci. U.S.A.">
        <title>Genome dynamics in a natural archaeal population.</title>
        <authorList>
            <person name="Allen E.E."/>
            <person name="Tyson G.W."/>
            <person name="Whitaker R.J."/>
            <person name="Detter J.C."/>
            <person name="Richardson P.M."/>
            <person name="Banfield J.F."/>
        </authorList>
    </citation>
    <scope>NUCLEOTIDE SEQUENCE [LARGE SCALE GENOMIC DNA]</scope>
    <source>
        <strain evidence="2">fer1</strain>
    </source>
</reference>
<dbReference type="HOGENOM" id="CLU_2613439_0_0_2"/>
<accession>S0AP27</accession>
<protein>
    <submittedName>
        <fullName evidence="1">Uncharacterized protein</fullName>
    </submittedName>
</protein>
<dbReference type="KEGG" id="fac:FACI_IFERC01G0681"/>
<evidence type="ECO:0000313" key="1">
    <source>
        <dbReference type="EMBL" id="AGO60661.1"/>
    </source>
</evidence>
<organism evidence="1 2">
    <name type="scientific">Ferroplasma acidarmanus Fer1</name>
    <dbReference type="NCBI Taxonomy" id="333146"/>
    <lineage>
        <taxon>Archaea</taxon>
        <taxon>Methanobacteriati</taxon>
        <taxon>Thermoplasmatota</taxon>
        <taxon>Thermoplasmata</taxon>
        <taxon>Thermoplasmatales</taxon>
        <taxon>Ferroplasmaceae</taxon>
        <taxon>Ferroplasma</taxon>
    </lineage>
</organism>
<evidence type="ECO:0000313" key="2">
    <source>
        <dbReference type="Proteomes" id="UP000014660"/>
    </source>
</evidence>
<keyword evidence="2" id="KW-1185">Reference proteome</keyword>
<gene>
    <name evidence="1" type="ORF">FACI_IFERC00001G0681</name>
</gene>
<name>S0AP27_FERAC</name>
<proteinExistence type="predicted"/>
<dbReference type="EMBL" id="CP004145">
    <property type="protein sequence ID" value="AGO60661.1"/>
    <property type="molecule type" value="Genomic_DNA"/>
</dbReference>
<sequence>MPIGLKMPSRYWARNRRGTAARKPAIGPAAPISAIAFLVGTGSLSETNAPNVPIKYGNGIKNGSDALTLYKLEYNEVI</sequence>
<dbReference type="Proteomes" id="UP000014660">
    <property type="component" value="Chromosome"/>
</dbReference>
<dbReference type="AlphaFoldDB" id="S0AP27"/>